<reference evidence="1 2" key="1">
    <citation type="submission" date="2020-09" db="EMBL/GenBank/DDBJ databases">
        <title>De no assembly of potato wild relative species, Solanum commersonii.</title>
        <authorList>
            <person name="Cho K."/>
        </authorList>
    </citation>
    <scope>NUCLEOTIDE SEQUENCE [LARGE SCALE GENOMIC DNA]</scope>
    <source>
        <strain evidence="1">LZ3.2</strain>
        <tissue evidence="1">Leaf</tissue>
    </source>
</reference>
<dbReference type="AlphaFoldDB" id="A0A9J5XDZ3"/>
<sequence>MVVTVVKWEVVITGKKAGDVEIIKNMKVQSKALKMKVISAKYEGEDMWMTKNVTIPYGVDEWHEKGNLKVIFLDIYNMVLGQQNTITELWTNQGWTSNF</sequence>
<protein>
    <submittedName>
        <fullName evidence="1">Uncharacterized protein</fullName>
    </submittedName>
</protein>
<dbReference type="Proteomes" id="UP000824120">
    <property type="component" value="Chromosome 9"/>
</dbReference>
<keyword evidence="2" id="KW-1185">Reference proteome</keyword>
<gene>
    <name evidence="1" type="ORF">H5410_045856</name>
</gene>
<evidence type="ECO:0000313" key="1">
    <source>
        <dbReference type="EMBL" id="KAG5585422.1"/>
    </source>
</evidence>
<accession>A0A9J5XDZ3</accession>
<dbReference type="EMBL" id="JACXVP010000009">
    <property type="protein sequence ID" value="KAG5585422.1"/>
    <property type="molecule type" value="Genomic_DNA"/>
</dbReference>
<comment type="caution">
    <text evidence="1">The sequence shown here is derived from an EMBL/GenBank/DDBJ whole genome shotgun (WGS) entry which is preliminary data.</text>
</comment>
<organism evidence="1 2">
    <name type="scientific">Solanum commersonii</name>
    <name type="common">Commerson's wild potato</name>
    <name type="synonym">Commerson's nightshade</name>
    <dbReference type="NCBI Taxonomy" id="4109"/>
    <lineage>
        <taxon>Eukaryota</taxon>
        <taxon>Viridiplantae</taxon>
        <taxon>Streptophyta</taxon>
        <taxon>Embryophyta</taxon>
        <taxon>Tracheophyta</taxon>
        <taxon>Spermatophyta</taxon>
        <taxon>Magnoliopsida</taxon>
        <taxon>eudicotyledons</taxon>
        <taxon>Gunneridae</taxon>
        <taxon>Pentapetalae</taxon>
        <taxon>asterids</taxon>
        <taxon>lamiids</taxon>
        <taxon>Solanales</taxon>
        <taxon>Solanaceae</taxon>
        <taxon>Solanoideae</taxon>
        <taxon>Solaneae</taxon>
        <taxon>Solanum</taxon>
    </lineage>
</organism>
<proteinExistence type="predicted"/>
<name>A0A9J5XDZ3_SOLCO</name>
<evidence type="ECO:0000313" key="2">
    <source>
        <dbReference type="Proteomes" id="UP000824120"/>
    </source>
</evidence>